<keyword evidence="2" id="KW-1015">Disulfide bond</keyword>
<dbReference type="EMBL" id="CASHTH010002711">
    <property type="protein sequence ID" value="CAI8034094.1"/>
    <property type="molecule type" value="Genomic_DNA"/>
</dbReference>
<evidence type="ECO:0000313" key="5">
    <source>
        <dbReference type="Proteomes" id="UP001174909"/>
    </source>
</evidence>
<evidence type="ECO:0000259" key="3">
    <source>
        <dbReference type="SMART" id="SM00560"/>
    </source>
</evidence>
<dbReference type="Proteomes" id="UP001174909">
    <property type="component" value="Unassembled WGS sequence"/>
</dbReference>
<dbReference type="Pfam" id="PF13385">
    <property type="entry name" value="Laminin_G_3"/>
    <property type="match status" value="1"/>
</dbReference>
<dbReference type="AlphaFoldDB" id="A0AA35SR17"/>
<feature type="domain" description="LamG-like jellyroll fold" evidence="3">
    <location>
        <begin position="104"/>
        <end position="247"/>
    </location>
</feature>
<dbReference type="PANTHER" id="PTHR47635">
    <property type="entry name" value="CUB DOMAIN-CONTAINING PROTEIN"/>
    <property type="match status" value="1"/>
</dbReference>
<dbReference type="Gene3D" id="2.60.120.200">
    <property type="match status" value="1"/>
</dbReference>
<organism evidence="4 5">
    <name type="scientific">Geodia barretti</name>
    <name type="common">Barrett's horny sponge</name>
    <dbReference type="NCBI Taxonomy" id="519541"/>
    <lineage>
        <taxon>Eukaryota</taxon>
        <taxon>Metazoa</taxon>
        <taxon>Porifera</taxon>
        <taxon>Demospongiae</taxon>
        <taxon>Heteroscleromorpha</taxon>
        <taxon>Tetractinellida</taxon>
        <taxon>Astrophorina</taxon>
        <taxon>Geodiidae</taxon>
        <taxon>Geodia</taxon>
    </lineage>
</organism>
<evidence type="ECO:0000256" key="2">
    <source>
        <dbReference type="ARBA" id="ARBA00023157"/>
    </source>
</evidence>
<accession>A0AA35SR17</accession>
<dbReference type="SMART" id="SM00560">
    <property type="entry name" value="LamGL"/>
    <property type="match status" value="1"/>
</dbReference>
<gene>
    <name evidence="4" type="ORF">GBAR_LOCUS19237</name>
</gene>
<name>A0AA35SR17_GEOBA</name>
<dbReference type="SUPFAM" id="SSF49899">
    <property type="entry name" value="Concanavalin A-like lectins/glucanases"/>
    <property type="match status" value="1"/>
</dbReference>
<evidence type="ECO:0000313" key="4">
    <source>
        <dbReference type="EMBL" id="CAI8034094.1"/>
    </source>
</evidence>
<proteinExistence type="predicted"/>
<keyword evidence="1" id="KW-0732">Signal</keyword>
<sequence length="282" mass="30132">MNSLIKFLVSKPKRCWILIGCGFAFLTVYCATTSHAKIDPKTVAGIWLFDEGNGKIAEDLSGNGNDGELKEGTKWEDGQFGQAVIFDGKDDYVEIAPSPLFNPEVFTVTFWMHPTAVGGNNPGGKGSATLVIANGNPGDGGGANWWFEFWNGGNFEFKSCQAGCAAANTPVNKPDEWYFVAGIYNGTEYELYIDGEFKAKGPNKVGAPEKGLLIGSGLCPAGHGCDGGYFKGIIDDVAMFSDALSEADLKTLMEEGVGKVLGVAPVEPTDKLATMWGNLKMR</sequence>
<protein>
    <recommendedName>
        <fullName evidence="3">LamG-like jellyroll fold domain-containing protein</fullName>
    </recommendedName>
</protein>
<dbReference type="PANTHER" id="PTHR47635:SF2">
    <property type="entry name" value="LAMG-LIKE JELLYROLL FOLD DOMAIN-CONTAINING PROTEIN"/>
    <property type="match status" value="1"/>
</dbReference>
<dbReference type="InterPro" id="IPR006558">
    <property type="entry name" value="LamG-like"/>
</dbReference>
<reference evidence="4" key="1">
    <citation type="submission" date="2023-03" db="EMBL/GenBank/DDBJ databases">
        <authorList>
            <person name="Steffen K."/>
            <person name="Cardenas P."/>
        </authorList>
    </citation>
    <scope>NUCLEOTIDE SEQUENCE</scope>
</reference>
<comment type="caution">
    <text evidence="4">The sequence shown here is derived from an EMBL/GenBank/DDBJ whole genome shotgun (WGS) entry which is preliminary data.</text>
</comment>
<keyword evidence="5" id="KW-1185">Reference proteome</keyword>
<dbReference type="InterPro" id="IPR013320">
    <property type="entry name" value="ConA-like_dom_sf"/>
</dbReference>
<evidence type="ECO:0000256" key="1">
    <source>
        <dbReference type="ARBA" id="ARBA00022729"/>
    </source>
</evidence>